<evidence type="ECO:0000256" key="1">
    <source>
        <dbReference type="PROSITE-ProRule" id="PRU00325"/>
    </source>
</evidence>
<sequence length="176" mass="21243">MVHTLKELTLRQCSDLGEGRKTLGDPKILKCGFTYVEARIRGTLGYYLVKISINKGQVVTDCTCPMGGDCKHVRETGKAMYYQLRTMNINRLTPQRKYKESLFKRSRDELIDLLMEKWREENDEEEEDDEEDEDDDEDEDEEDDEDSDFEDYQYYYNLEHEEEEEEERHKRKRHRY</sequence>
<feature type="domain" description="SWIM-type" evidence="3">
    <location>
        <begin position="47"/>
        <end position="81"/>
    </location>
</feature>
<dbReference type="Proteomes" id="UP000001396">
    <property type="component" value="Unassembled WGS sequence"/>
</dbReference>
<keyword evidence="1" id="KW-0479">Metal-binding</keyword>
<keyword evidence="5" id="KW-1185">Reference proteome</keyword>
<keyword evidence="1" id="KW-0863">Zinc-finger</keyword>
<dbReference type="FunCoup" id="D3B9Z4">
    <property type="interactions" value="169"/>
</dbReference>
<dbReference type="EMBL" id="ADBJ01000025">
    <property type="protein sequence ID" value="EFA81381.1"/>
    <property type="molecule type" value="Genomic_DNA"/>
</dbReference>
<accession>D3B9Z4</accession>
<keyword evidence="1" id="KW-0862">Zinc</keyword>
<dbReference type="PROSITE" id="PS50966">
    <property type="entry name" value="ZF_SWIM"/>
    <property type="match status" value="1"/>
</dbReference>
<evidence type="ECO:0000313" key="5">
    <source>
        <dbReference type="Proteomes" id="UP000001396"/>
    </source>
</evidence>
<dbReference type="InterPro" id="IPR007527">
    <property type="entry name" value="Znf_SWIM"/>
</dbReference>
<evidence type="ECO:0000259" key="3">
    <source>
        <dbReference type="PROSITE" id="PS50966"/>
    </source>
</evidence>
<dbReference type="OMA" id="WCKHIRE"/>
<feature type="compositionally biased region" description="Acidic residues" evidence="2">
    <location>
        <begin position="121"/>
        <end position="151"/>
    </location>
</feature>
<reference evidence="4 5" key="1">
    <citation type="journal article" date="2011" name="Genome Res.">
        <title>Phylogeny-wide analysis of social amoeba genomes highlights ancient origins for complex intercellular communication.</title>
        <authorList>
            <person name="Heidel A.J."/>
            <person name="Lawal H.M."/>
            <person name="Felder M."/>
            <person name="Schilde C."/>
            <person name="Helps N.R."/>
            <person name="Tunggal B."/>
            <person name="Rivero F."/>
            <person name="John U."/>
            <person name="Schleicher M."/>
            <person name="Eichinger L."/>
            <person name="Platzer M."/>
            <person name="Noegel A.A."/>
            <person name="Schaap P."/>
            <person name="Gloeckner G."/>
        </authorList>
    </citation>
    <scope>NUCLEOTIDE SEQUENCE [LARGE SCALE GENOMIC DNA]</scope>
    <source>
        <strain evidence="5">ATCC 26659 / Pp 5 / PN500</strain>
    </source>
</reference>
<dbReference type="GeneID" id="31360850"/>
<evidence type="ECO:0000313" key="4">
    <source>
        <dbReference type="EMBL" id="EFA81381.1"/>
    </source>
</evidence>
<feature type="region of interest" description="Disordered" evidence="2">
    <location>
        <begin position="118"/>
        <end position="176"/>
    </location>
</feature>
<dbReference type="InParanoid" id="D3B9Z4"/>
<proteinExistence type="predicted"/>
<gene>
    <name evidence="4" type="ORF">PPL_05365</name>
</gene>
<organism evidence="4 5">
    <name type="scientific">Heterostelium pallidum (strain ATCC 26659 / Pp 5 / PN500)</name>
    <name type="common">Cellular slime mold</name>
    <name type="synonym">Polysphondylium pallidum</name>
    <dbReference type="NCBI Taxonomy" id="670386"/>
    <lineage>
        <taxon>Eukaryota</taxon>
        <taxon>Amoebozoa</taxon>
        <taxon>Evosea</taxon>
        <taxon>Eumycetozoa</taxon>
        <taxon>Dictyostelia</taxon>
        <taxon>Acytosteliales</taxon>
        <taxon>Acytosteliaceae</taxon>
        <taxon>Heterostelium</taxon>
    </lineage>
</organism>
<dbReference type="RefSeq" id="XP_020433499.1">
    <property type="nucleotide sequence ID" value="XM_020576250.1"/>
</dbReference>
<dbReference type="GO" id="GO:0008270">
    <property type="term" value="F:zinc ion binding"/>
    <property type="evidence" value="ECO:0007669"/>
    <property type="project" value="UniProtKB-KW"/>
</dbReference>
<comment type="caution">
    <text evidence="4">The sequence shown here is derived from an EMBL/GenBank/DDBJ whole genome shotgun (WGS) entry which is preliminary data.</text>
</comment>
<dbReference type="AlphaFoldDB" id="D3B9Z4"/>
<name>D3B9Z4_HETP5</name>
<protein>
    <recommendedName>
        <fullName evidence="3">SWIM-type domain-containing protein</fullName>
    </recommendedName>
</protein>
<evidence type="ECO:0000256" key="2">
    <source>
        <dbReference type="SAM" id="MobiDB-lite"/>
    </source>
</evidence>